<feature type="region of interest" description="Disordered" evidence="7">
    <location>
        <begin position="741"/>
        <end position="763"/>
    </location>
</feature>
<gene>
    <name evidence="10" type="ORF">BP6252_09331</name>
</gene>
<dbReference type="PANTHER" id="PTHR47357:SF1">
    <property type="entry name" value="SPINDLE POLE BODY COMPONENT 110"/>
    <property type="match status" value="1"/>
</dbReference>
<feature type="compositionally biased region" description="Polar residues" evidence="7">
    <location>
        <begin position="1009"/>
        <end position="1022"/>
    </location>
</feature>
<dbReference type="Gene3D" id="1.10.287.1490">
    <property type="match status" value="1"/>
</dbReference>
<proteinExistence type="predicted"/>
<accession>A0A3D8R1L8</accession>
<dbReference type="GO" id="GO:0005737">
    <property type="term" value="C:cytoplasm"/>
    <property type="evidence" value="ECO:0007669"/>
    <property type="project" value="UniProtKB-ARBA"/>
</dbReference>
<keyword evidence="4 6" id="KW-0175">Coiled coil</keyword>
<dbReference type="PANTHER" id="PTHR47357">
    <property type="entry name" value="COP1-INTERACTIVE PROTEIN 1"/>
    <property type="match status" value="1"/>
</dbReference>
<sequence>MVQAGVGGLDTPRTNLGDATYLTNQLDFDISQEQSFQSPSKDNNNLLQQLQNGRRGGASLRTPRSRAVFGDRKNLPVGLGGGEFTPLLKSATRNSALRNGKENGIPQTPAFLKPGGLEALPEELSPLPAMGSSIYGQDSRNGSYMAGTPMAHIDSSSAASTPMAILPRRNEGGAGVLQDGNQLSLREQENVIDKIEKENFGLKLKIHFLEEALRKAGPGFSEAALKENTELKVDKVTMQKELHRYKKTLGAAERDVEIYRQQIIEMQEKVKRKHADEGQREELERLRNILKERESEIDRLRDQIEDAEHQGGQLEELQDKVHDLEADVREKDRLIEDREDEVDSLKARVEEQLDTISDLEEAAKKAERRALELEEKAQSNEELDRAHETIEDLENDLQRLQEGMDQAKEQCEEAIKEKERAEADLEELQDEMANKSVTTKGLSRQIEEKANRLQDDLEDLQEKYSALELKHEDKDREARSLQDRIESLLQEIDTREQTLQNQLENANAANQVTVRERDALSAKLESLQQDLQQKADEKDLLQIRHDALTSESASLQRDLTKARATIEDLEFKLEHEKTLALNNERNIGDEYKTEIERLNDEVEDLRAELREGQRQLDDDNDKWDITRRNLESERDMAEQEAAGLKRTIERLQEAEGTLSGKEMKLKEAIQSEKERHETQEALLVRQIDELKEDIEDRQRAFEEARSELLRFQDELRVSQREQKTLAEKVEGLEDEIEILQNGLDEDNDQATQENSLAKKESDELRKQLRDLKSELDSAKLTRSESISQQRLESMLQASEDQLAKIRREKQTLQDQLANVNIEMHNIRSTAAKADAEREELKAQLKAIKEQEETMRLDQERVDLRTTKMKLDIEVRRLRDENGILLEQHQGIEQQLQIEIARAATEEDRLQHEIRSLQRKTSGSPERELNSAKRTIKDLEEQVSELEQRMKAGNDYNDASSQLELARQTLSSARRRETEYQRREGAQKDALKSLMRQIKDLESRIDENEASQISVSSPHTSVKGSARKSDSTELRHQLSIAQRTVKDLQSQLREVVRDSARKLQAAANEMETQAATLEAERNSLRSDLDDAIFERDQLLAKNATAETTFSKLRSKIDRLEKELQSERLNNGEDRTIALERRDLHDMLRETKLQAETLEVVVKERERTIAAVNASERELRAKLDRVREERSLQRTKAASAQEQALFLEKQLRAAKEAWEDEKRSLTRGVRFPNMSVSEAGNESMIKLAVEQREVRHNKELRGLVMQIEYLRACLIREQNLRANAAYIKSMLEGKIDFFKACNAADMKLLGIKPRVHEPKKRTLKVVATMVLAAARMQKLAAGWRSNKAINDKLQAYLKDARRKQGRKISGNA</sequence>
<evidence type="ECO:0000256" key="2">
    <source>
        <dbReference type="ARBA" id="ARBA00022490"/>
    </source>
</evidence>
<dbReference type="GO" id="GO:0005815">
    <property type="term" value="C:microtubule organizing center"/>
    <property type="evidence" value="ECO:0007669"/>
    <property type="project" value="UniProtKB-SubCell"/>
</dbReference>
<dbReference type="EMBL" id="PDLM01000010">
    <property type="protein sequence ID" value="RDW67935.1"/>
    <property type="molecule type" value="Genomic_DNA"/>
</dbReference>
<dbReference type="InterPro" id="IPR012943">
    <property type="entry name" value="Cnn_1N"/>
</dbReference>
<evidence type="ECO:0000256" key="7">
    <source>
        <dbReference type="SAM" id="MobiDB-lite"/>
    </source>
</evidence>
<evidence type="ECO:0000256" key="3">
    <source>
        <dbReference type="ARBA" id="ARBA00022553"/>
    </source>
</evidence>
<dbReference type="Pfam" id="PF07989">
    <property type="entry name" value="Cnn_1N"/>
    <property type="match status" value="1"/>
</dbReference>
<reference evidence="10 11" key="1">
    <citation type="journal article" date="2018" name="IMA Fungus">
        <title>IMA Genome-F 9: Draft genome sequence of Annulohypoxylon stygium, Aspergillus mulundensis, Berkeleyomyces basicola (syn. Thielaviopsis basicola), Ceratocystis smalleyi, two Cercospora beticola strains, Coleophoma cylindrospora, Fusarium fracticaudum, Phialophora cf. hyalina, and Morchella septimelata.</title>
        <authorList>
            <person name="Wingfield B.D."/>
            <person name="Bills G.F."/>
            <person name="Dong Y."/>
            <person name="Huang W."/>
            <person name="Nel W.J."/>
            <person name="Swalarsk-Parry B.S."/>
            <person name="Vaghefi N."/>
            <person name="Wilken P.M."/>
            <person name="An Z."/>
            <person name="de Beer Z.W."/>
            <person name="De Vos L."/>
            <person name="Chen L."/>
            <person name="Duong T.A."/>
            <person name="Gao Y."/>
            <person name="Hammerbacher A."/>
            <person name="Kikkert J.R."/>
            <person name="Li Y."/>
            <person name="Li H."/>
            <person name="Li K."/>
            <person name="Li Q."/>
            <person name="Liu X."/>
            <person name="Ma X."/>
            <person name="Naidoo K."/>
            <person name="Pethybridge S.J."/>
            <person name="Sun J."/>
            <person name="Steenkamp E.T."/>
            <person name="van der Nest M.A."/>
            <person name="van Wyk S."/>
            <person name="Wingfield M.J."/>
            <person name="Xiong C."/>
            <person name="Yue Q."/>
            <person name="Zhang X."/>
        </authorList>
    </citation>
    <scope>NUCLEOTIDE SEQUENCE [LARGE SCALE GENOMIC DNA]</scope>
    <source>
        <strain evidence="10 11">BP6252</strain>
    </source>
</reference>
<dbReference type="InterPro" id="IPR019528">
    <property type="entry name" value="PACT_domain"/>
</dbReference>
<evidence type="ECO:0000256" key="4">
    <source>
        <dbReference type="ARBA" id="ARBA00023054"/>
    </source>
</evidence>
<keyword evidence="2" id="KW-0963">Cytoplasm</keyword>
<feature type="domain" description="Centrosomin N-terminal motif 1" evidence="8">
    <location>
        <begin position="184"/>
        <end position="257"/>
    </location>
</feature>
<dbReference type="Pfam" id="PF10495">
    <property type="entry name" value="PACT_coil_coil"/>
    <property type="match status" value="1"/>
</dbReference>
<keyword evidence="3" id="KW-0597">Phosphoprotein</keyword>
<evidence type="ECO:0000256" key="5">
    <source>
        <dbReference type="ARBA" id="ARBA00023212"/>
    </source>
</evidence>
<dbReference type="Proteomes" id="UP000256645">
    <property type="component" value="Unassembled WGS sequence"/>
</dbReference>
<organism evidence="10 11">
    <name type="scientific">Coleophoma cylindrospora</name>
    <dbReference type="NCBI Taxonomy" id="1849047"/>
    <lineage>
        <taxon>Eukaryota</taxon>
        <taxon>Fungi</taxon>
        <taxon>Dikarya</taxon>
        <taxon>Ascomycota</taxon>
        <taxon>Pezizomycotina</taxon>
        <taxon>Leotiomycetes</taxon>
        <taxon>Helotiales</taxon>
        <taxon>Dermateaceae</taxon>
        <taxon>Coleophoma</taxon>
    </lineage>
</organism>
<feature type="region of interest" description="Disordered" evidence="7">
    <location>
        <begin position="1004"/>
        <end position="1033"/>
    </location>
</feature>
<evidence type="ECO:0000256" key="1">
    <source>
        <dbReference type="ARBA" id="ARBA00004267"/>
    </source>
</evidence>
<keyword evidence="5" id="KW-0206">Cytoskeleton</keyword>
<protein>
    <submittedName>
        <fullName evidence="10">Uncharacterized protein</fullName>
    </submittedName>
</protein>
<evidence type="ECO:0000259" key="8">
    <source>
        <dbReference type="Pfam" id="PF07989"/>
    </source>
</evidence>
<evidence type="ECO:0000259" key="9">
    <source>
        <dbReference type="Pfam" id="PF10495"/>
    </source>
</evidence>
<dbReference type="OrthoDB" id="10255000at2759"/>
<feature type="region of interest" description="Disordered" evidence="7">
    <location>
        <begin position="968"/>
        <end position="987"/>
    </location>
</feature>
<feature type="compositionally biased region" description="Basic and acidic residues" evidence="7">
    <location>
        <begin position="973"/>
        <end position="987"/>
    </location>
</feature>
<comment type="subcellular location">
    <subcellularLocation>
        <location evidence="1">Cytoplasm</location>
        <location evidence="1">Cytoskeleton</location>
        <location evidence="1">Microtubule organizing center</location>
    </subcellularLocation>
</comment>
<feature type="region of interest" description="Disordered" evidence="7">
    <location>
        <begin position="913"/>
        <end position="933"/>
    </location>
</feature>
<evidence type="ECO:0000313" key="11">
    <source>
        <dbReference type="Proteomes" id="UP000256645"/>
    </source>
</evidence>
<name>A0A3D8R1L8_9HELO</name>
<feature type="compositionally biased region" description="Basic and acidic residues" evidence="7">
    <location>
        <begin position="924"/>
        <end position="933"/>
    </location>
</feature>
<dbReference type="STRING" id="1849047.A0A3D8R1L8"/>
<evidence type="ECO:0000256" key="6">
    <source>
        <dbReference type="SAM" id="Coils"/>
    </source>
</evidence>
<feature type="domain" description="Pericentrin/AKAP-450 centrosomal targeting" evidence="9">
    <location>
        <begin position="1272"/>
        <end position="1341"/>
    </location>
</feature>
<feature type="coiled-coil region" evidence="6">
    <location>
        <begin position="1167"/>
        <end position="1215"/>
    </location>
</feature>
<comment type="caution">
    <text evidence="10">The sequence shown here is derived from an EMBL/GenBank/DDBJ whole genome shotgun (WGS) entry which is preliminary data.</text>
</comment>
<evidence type="ECO:0000313" key="10">
    <source>
        <dbReference type="EMBL" id="RDW67935.1"/>
    </source>
</evidence>
<keyword evidence="11" id="KW-1185">Reference proteome</keyword>
<dbReference type="GO" id="GO:0005200">
    <property type="term" value="F:structural constituent of cytoskeleton"/>
    <property type="evidence" value="ECO:0007669"/>
    <property type="project" value="TreeGrafter"/>
</dbReference>